<keyword evidence="14" id="KW-1185">Reference proteome</keyword>
<name>A0ABR1G7Y9_AURAN</name>
<dbReference type="PANTHER" id="PTHR13046">
    <property type="entry name" value="PROTEASE U48 CAAX PRENYL PROTEASE RCE1"/>
    <property type="match status" value="1"/>
</dbReference>
<accession>A0ABR1G7Y9</accession>
<keyword evidence="8 11" id="KW-0472">Membrane</keyword>
<dbReference type="PANTHER" id="PTHR13046:SF0">
    <property type="entry name" value="CAAX PRENYL PROTEASE 2"/>
    <property type="match status" value="1"/>
</dbReference>
<evidence type="ECO:0000256" key="7">
    <source>
        <dbReference type="ARBA" id="ARBA00022989"/>
    </source>
</evidence>
<keyword evidence="7 11" id="KW-1133">Transmembrane helix</keyword>
<keyword evidence="4 11" id="KW-0812">Transmembrane</keyword>
<dbReference type="InterPro" id="IPR003675">
    <property type="entry name" value="Rce1/LyrA-like_dom"/>
</dbReference>
<dbReference type="EMBL" id="JBBJCI010000078">
    <property type="protein sequence ID" value="KAK7249446.1"/>
    <property type="molecule type" value="Genomic_DNA"/>
</dbReference>
<evidence type="ECO:0000256" key="10">
    <source>
        <dbReference type="ARBA" id="ARBA00049729"/>
    </source>
</evidence>
<evidence type="ECO:0000256" key="8">
    <source>
        <dbReference type="ARBA" id="ARBA00023136"/>
    </source>
</evidence>
<evidence type="ECO:0000256" key="3">
    <source>
        <dbReference type="ARBA" id="ARBA00022670"/>
    </source>
</evidence>
<keyword evidence="5" id="KW-0378">Hydrolase</keyword>
<feature type="domain" description="CAAX prenyl protease 2/Lysostaphin resistance protein A-like" evidence="12">
    <location>
        <begin position="126"/>
        <end position="231"/>
    </location>
</feature>
<dbReference type="GO" id="GO:0006508">
    <property type="term" value="P:proteolysis"/>
    <property type="evidence" value="ECO:0007669"/>
    <property type="project" value="UniProtKB-KW"/>
</dbReference>
<evidence type="ECO:0000256" key="2">
    <source>
        <dbReference type="ARBA" id="ARBA00006897"/>
    </source>
</evidence>
<feature type="transmembrane region" description="Helical" evidence="11">
    <location>
        <begin position="6"/>
        <end position="27"/>
    </location>
</feature>
<dbReference type="GO" id="GO:0008233">
    <property type="term" value="F:peptidase activity"/>
    <property type="evidence" value="ECO:0007669"/>
    <property type="project" value="UniProtKB-KW"/>
</dbReference>
<evidence type="ECO:0000259" key="12">
    <source>
        <dbReference type="Pfam" id="PF02517"/>
    </source>
</evidence>
<evidence type="ECO:0000256" key="9">
    <source>
        <dbReference type="ARBA" id="ARBA00047280"/>
    </source>
</evidence>
<feature type="transmembrane region" description="Helical" evidence="11">
    <location>
        <begin position="265"/>
        <end position="285"/>
    </location>
</feature>
<evidence type="ECO:0000313" key="13">
    <source>
        <dbReference type="EMBL" id="KAK7249446.1"/>
    </source>
</evidence>
<keyword evidence="3 13" id="KW-0645">Protease</keyword>
<keyword evidence="6" id="KW-0256">Endoplasmic reticulum</keyword>
<dbReference type="Pfam" id="PF02517">
    <property type="entry name" value="Rce1-like"/>
    <property type="match status" value="1"/>
</dbReference>
<evidence type="ECO:0000256" key="1">
    <source>
        <dbReference type="ARBA" id="ARBA00004477"/>
    </source>
</evidence>
<dbReference type="InterPro" id="IPR039731">
    <property type="entry name" value="Rce1"/>
</dbReference>
<dbReference type="Proteomes" id="UP001363151">
    <property type="component" value="Unassembled WGS sequence"/>
</dbReference>
<feature type="transmembrane region" description="Helical" evidence="11">
    <location>
        <begin position="47"/>
        <end position="64"/>
    </location>
</feature>
<evidence type="ECO:0000256" key="6">
    <source>
        <dbReference type="ARBA" id="ARBA00022824"/>
    </source>
</evidence>
<comment type="similarity">
    <text evidence="2">Belongs to the peptidase U48 family.</text>
</comment>
<evidence type="ECO:0000256" key="4">
    <source>
        <dbReference type="ARBA" id="ARBA00022692"/>
    </source>
</evidence>
<gene>
    <name evidence="13" type="primary">RCE1</name>
    <name evidence="13" type="ORF">SO694_00049036</name>
</gene>
<evidence type="ECO:0000256" key="11">
    <source>
        <dbReference type="SAM" id="Phobius"/>
    </source>
</evidence>
<evidence type="ECO:0000256" key="5">
    <source>
        <dbReference type="ARBA" id="ARBA00022801"/>
    </source>
</evidence>
<organism evidence="13 14">
    <name type="scientific">Aureococcus anophagefferens</name>
    <name type="common">Harmful bloom alga</name>
    <dbReference type="NCBI Taxonomy" id="44056"/>
    <lineage>
        <taxon>Eukaryota</taxon>
        <taxon>Sar</taxon>
        <taxon>Stramenopiles</taxon>
        <taxon>Ochrophyta</taxon>
        <taxon>Pelagophyceae</taxon>
        <taxon>Pelagomonadales</taxon>
        <taxon>Pelagomonadaceae</taxon>
        <taxon>Aureococcus</taxon>
    </lineage>
</organism>
<protein>
    <recommendedName>
        <fullName evidence="10">intramembrane prenyl-peptidase Rce1</fullName>
        <ecNumber evidence="10">3.4.26.1</ecNumber>
    </recommendedName>
</protein>
<evidence type="ECO:0000313" key="14">
    <source>
        <dbReference type="Proteomes" id="UP001363151"/>
    </source>
</evidence>
<proteinExistence type="inferred from homology"/>
<comment type="subcellular location">
    <subcellularLocation>
        <location evidence="1">Endoplasmic reticulum membrane</location>
        <topology evidence="1">Multi-pass membrane protein</topology>
    </subcellularLocation>
</comment>
<comment type="catalytic activity">
    <reaction evidence="9">
        <text>Hydrolyzes the peptide bond -P2-(S-farnesyl or geranylgeranyl)C-P1'-P2'-P3'-COOH where P1' and P2' are amino acids with aliphatic sidechains and P3' is any C-terminal residue.</text>
        <dbReference type="EC" id="3.4.26.1"/>
    </reaction>
</comment>
<reference evidence="13 14" key="1">
    <citation type="submission" date="2024-03" db="EMBL/GenBank/DDBJ databases">
        <title>Aureococcus anophagefferens CCMP1851 and Kratosvirus quantuckense: Draft genome of a second virus-susceptible host strain in the model system.</title>
        <authorList>
            <person name="Chase E."/>
            <person name="Truchon A.R."/>
            <person name="Schepens W."/>
            <person name="Wilhelm S.W."/>
        </authorList>
    </citation>
    <scope>NUCLEOTIDE SEQUENCE [LARGE SCALE GENOMIC DNA]</scope>
    <source>
        <strain evidence="13 14">CCMP1851</strain>
    </source>
</reference>
<sequence>MPCELSLSGACVWCVLLGSLYVGSLYAVPERLRALHRDHPHHIRARFVAVSVASLLSLALFAAAGGGRLYLGPLSVAGLGFYVAVDANCDGQVRTRLDWLDGAVKVLDELREERRAHYAIPGALEMSLRNLVVGPLSEEFVFRACMVPLLLDAGLGTARAVCCSPLFFGVAHLHHLRRRVRDDRAPVLEALGQTLFQFAYTTLFGVYTAFVFARTGNLAAAFACHGFCNYMGLPDLDFSCVPSDLPWLSKREKLVQVVLHKHRTLLFALHGAGMALFGALLFPLTRPEAFGSPYWP</sequence>
<dbReference type="EC" id="3.4.26.1" evidence="10"/>
<comment type="caution">
    <text evidence="13">The sequence shown here is derived from an EMBL/GenBank/DDBJ whole genome shotgun (WGS) entry which is preliminary data.</text>
</comment>